<keyword evidence="1" id="KW-0812">Transmembrane</keyword>
<dbReference type="RefSeq" id="WP_210218349.1">
    <property type="nucleotide sequence ID" value="NZ_CP072793.1"/>
</dbReference>
<evidence type="ECO:0000313" key="3">
    <source>
        <dbReference type="Proteomes" id="UP000672009"/>
    </source>
</evidence>
<dbReference type="Proteomes" id="UP000672009">
    <property type="component" value="Chromosome"/>
</dbReference>
<dbReference type="EMBL" id="CP072793">
    <property type="protein sequence ID" value="QTR52816.1"/>
    <property type="molecule type" value="Genomic_DNA"/>
</dbReference>
<keyword evidence="1" id="KW-1133">Transmembrane helix</keyword>
<proteinExistence type="predicted"/>
<name>A0A975F893_9GAMM</name>
<dbReference type="AlphaFoldDB" id="A0A975F893"/>
<feature type="transmembrane region" description="Helical" evidence="1">
    <location>
        <begin position="139"/>
        <end position="158"/>
    </location>
</feature>
<keyword evidence="1" id="KW-0472">Membrane</keyword>
<dbReference type="KEGG" id="tun:J9260_14060"/>
<evidence type="ECO:0000313" key="2">
    <source>
        <dbReference type="EMBL" id="QTR52816.1"/>
    </source>
</evidence>
<sequence length="174" mass="19579">MKAKLLFIFQLGAVVLTGLLCGVFLAFALDVSPALQRLDAATYIQTQQQFNQTVSNLGFALLFFGAMLFPFLTAGMAAWQSRRRMAMYWLLVALLHFVGVYWVSIATNIPLHQDILAWNPAAPPADWQTLRDTWTTGNWVRTIAEAVCFIGALTLLVLREQLAAQPRYVMRQQN</sequence>
<feature type="transmembrane region" description="Helical" evidence="1">
    <location>
        <begin position="86"/>
        <end position="104"/>
    </location>
</feature>
<evidence type="ECO:0000256" key="1">
    <source>
        <dbReference type="SAM" id="Phobius"/>
    </source>
</evidence>
<dbReference type="Pfam" id="PF08592">
    <property type="entry name" value="Anthrone_oxy"/>
    <property type="match status" value="1"/>
</dbReference>
<organism evidence="2 3">
    <name type="scientific">Thiothrix unzii</name>
    <dbReference type="NCBI Taxonomy" id="111769"/>
    <lineage>
        <taxon>Bacteria</taxon>
        <taxon>Pseudomonadati</taxon>
        <taxon>Pseudomonadota</taxon>
        <taxon>Gammaproteobacteria</taxon>
        <taxon>Thiotrichales</taxon>
        <taxon>Thiotrichaceae</taxon>
        <taxon>Thiothrix</taxon>
    </lineage>
</organism>
<gene>
    <name evidence="2" type="ORF">J9260_14060</name>
</gene>
<reference evidence="2" key="1">
    <citation type="submission" date="2021-04" db="EMBL/GenBank/DDBJ databases">
        <title>Genomics, taxonomy and metabolism of representatives of sulfur bacteria of the genus Thiothrix: Thiothrix fructosivorans QT, Thiothrix unzii A1T and three new species, Thiothrix subterranea sp. nov., Thiothrix litoralis sp. nov. and 'Candidatus Thiothrix anitrata' sp. nov.</title>
        <authorList>
            <person name="Ravin N.V."/>
            <person name="Smolyakov D."/>
            <person name="Rudenko T.S."/>
            <person name="Mardanov A.V."/>
            <person name="Beletsky A.V."/>
            <person name="Markov N.D."/>
            <person name="Fomenkov A.I."/>
            <person name="Roberts R.J."/>
            <person name="Karnachuk O.V."/>
            <person name="Novikov A."/>
            <person name="Grabovich M.Y."/>
        </authorList>
    </citation>
    <scope>NUCLEOTIDE SEQUENCE</scope>
    <source>
        <strain evidence="2">A1</strain>
    </source>
</reference>
<keyword evidence="3" id="KW-1185">Reference proteome</keyword>
<accession>A0A975F893</accession>
<feature type="transmembrane region" description="Helical" evidence="1">
    <location>
        <begin position="57"/>
        <end position="79"/>
    </location>
</feature>
<dbReference type="InterPro" id="IPR013901">
    <property type="entry name" value="Anthrone_oxy"/>
</dbReference>
<protein>
    <submittedName>
        <fullName evidence="2">DUF1772 domain-containing protein</fullName>
    </submittedName>
</protein>